<keyword evidence="5" id="KW-1185">Reference proteome</keyword>
<comment type="caution">
    <text evidence="4">The sequence shown here is derived from an EMBL/GenBank/DDBJ whole genome shotgun (WGS) entry which is preliminary data.</text>
</comment>
<dbReference type="PANTHER" id="PTHR31306:SF4">
    <property type="entry name" value="ALPHA-1,2-GALACTOSYLTRANSFERASE"/>
    <property type="match status" value="1"/>
</dbReference>
<feature type="non-terminal residue" evidence="4">
    <location>
        <position position="240"/>
    </location>
</feature>
<protein>
    <submittedName>
        <fullName evidence="4">Uncharacterized protein</fullName>
    </submittedName>
</protein>
<gene>
    <name evidence="4" type="ORF">SCF082_LOCUS29192</name>
</gene>
<proteinExistence type="inferred from homology"/>
<evidence type="ECO:0000256" key="3">
    <source>
        <dbReference type="ARBA" id="ARBA00022679"/>
    </source>
</evidence>
<dbReference type="InterPro" id="IPR008630">
    <property type="entry name" value="Glyco_trans_34"/>
</dbReference>
<comment type="similarity">
    <text evidence="1">Belongs to the glycosyltransferase 34 family.</text>
</comment>
<sequence>MERETRSGQWDWVVWADCDTYFMNMSTTLDSVLFTYAGVADGEQLTLDPEVHMIVSEDNAMLNTGIFFARSSSWASQLLQRIWGSDTSPWIDHPWWENAAFTWQFLKDWQTRCSLGSTHSVSMEDLEDDPMALWKISVEHFWRDNAKKFALEDLEDWAAKGKDDMWGVYPDEVRVAPQSHFNSYHPITSRFQHDTWEEGKFVIAFNGVLSASSPTVVRILYGNYYQRACDLNHVPDCLDI</sequence>
<reference evidence="4 5" key="1">
    <citation type="submission" date="2024-02" db="EMBL/GenBank/DDBJ databases">
        <authorList>
            <person name="Chen Y."/>
            <person name="Shah S."/>
            <person name="Dougan E. K."/>
            <person name="Thang M."/>
            <person name="Chan C."/>
        </authorList>
    </citation>
    <scope>NUCLEOTIDE SEQUENCE [LARGE SCALE GENOMIC DNA]</scope>
</reference>
<dbReference type="InterPro" id="IPR029044">
    <property type="entry name" value="Nucleotide-diphossugar_trans"/>
</dbReference>
<dbReference type="PANTHER" id="PTHR31306">
    <property type="entry name" value="ALPHA-1,6-MANNOSYLTRANSFERASE MNN11-RELATED"/>
    <property type="match status" value="1"/>
</dbReference>
<evidence type="ECO:0000313" key="4">
    <source>
        <dbReference type="EMBL" id="CAK9053620.1"/>
    </source>
</evidence>
<dbReference type="Proteomes" id="UP001642464">
    <property type="component" value="Unassembled WGS sequence"/>
</dbReference>
<keyword evidence="3" id="KW-0808">Transferase</keyword>
<dbReference type="EMBL" id="CAXAMM010023425">
    <property type="protein sequence ID" value="CAK9053620.1"/>
    <property type="molecule type" value="Genomic_DNA"/>
</dbReference>
<keyword evidence="2" id="KW-0328">Glycosyltransferase</keyword>
<evidence type="ECO:0000256" key="2">
    <source>
        <dbReference type="ARBA" id="ARBA00022676"/>
    </source>
</evidence>
<evidence type="ECO:0000313" key="5">
    <source>
        <dbReference type="Proteomes" id="UP001642464"/>
    </source>
</evidence>
<evidence type="ECO:0000256" key="1">
    <source>
        <dbReference type="ARBA" id="ARBA00005664"/>
    </source>
</evidence>
<organism evidence="4 5">
    <name type="scientific">Durusdinium trenchii</name>
    <dbReference type="NCBI Taxonomy" id="1381693"/>
    <lineage>
        <taxon>Eukaryota</taxon>
        <taxon>Sar</taxon>
        <taxon>Alveolata</taxon>
        <taxon>Dinophyceae</taxon>
        <taxon>Suessiales</taxon>
        <taxon>Symbiodiniaceae</taxon>
        <taxon>Durusdinium</taxon>
    </lineage>
</organism>
<accession>A0ABP0MQ57</accession>
<name>A0ABP0MQ57_9DINO</name>
<dbReference type="Gene3D" id="3.90.550.10">
    <property type="entry name" value="Spore Coat Polysaccharide Biosynthesis Protein SpsA, Chain A"/>
    <property type="match status" value="1"/>
</dbReference>